<evidence type="ECO:0000256" key="6">
    <source>
        <dbReference type="ARBA" id="ARBA00022989"/>
    </source>
</evidence>
<feature type="transmembrane region" description="Helical" evidence="8">
    <location>
        <begin position="264"/>
        <end position="286"/>
    </location>
</feature>
<feature type="transmembrane region" description="Helical" evidence="8">
    <location>
        <begin position="151"/>
        <end position="169"/>
    </location>
</feature>
<feature type="transmembrane region" description="Helical" evidence="8">
    <location>
        <begin position="482"/>
        <end position="500"/>
    </location>
</feature>
<reference evidence="9 10" key="1">
    <citation type="submission" date="2020-08" db="EMBL/GenBank/DDBJ databases">
        <title>Genome public.</title>
        <authorList>
            <person name="Liu C."/>
            <person name="Sun Q."/>
        </authorList>
    </citation>
    <scope>NUCLEOTIDE SEQUENCE [LARGE SCALE GENOMIC DNA]</scope>
    <source>
        <strain evidence="9 10">BX14</strain>
    </source>
</reference>
<evidence type="ECO:0000256" key="2">
    <source>
        <dbReference type="ARBA" id="ARBA00005658"/>
    </source>
</evidence>
<feature type="transmembrane region" description="Helical" evidence="8">
    <location>
        <begin position="57"/>
        <end position="76"/>
    </location>
</feature>
<evidence type="ECO:0000256" key="4">
    <source>
        <dbReference type="ARBA" id="ARBA00022475"/>
    </source>
</evidence>
<feature type="transmembrane region" description="Helical" evidence="8">
    <location>
        <begin position="412"/>
        <end position="439"/>
    </location>
</feature>
<dbReference type="PANTHER" id="PTHR30047">
    <property type="entry name" value="HIGH-AFFINITY CHOLINE TRANSPORT PROTEIN-RELATED"/>
    <property type="match status" value="1"/>
</dbReference>
<keyword evidence="3" id="KW-0813">Transport</keyword>
<protein>
    <submittedName>
        <fullName evidence="9">BCCT family transporter</fullName>
    </submittedName>
</protein>
<dbReference type="NCBIfam" id="TIGR00842">
    <property type="entry name" value="bcct"/>
    <property type="match status" value="1"/>
</dbReference>
<dbReference type="Proteomes" id="UP000653904">
    <property type="component" value="Unassembled WGS sequence"/>
</dbReference>
<organism evidence="9 10">
    <name type="scientific">Clostridium segne</name>
    <dbReference type="NCBI Taxonomy" id="2763038"/>
    <lineage>
        <taxon>Bacteria</taxon>
        <taxon>Bacillati</taxon>
        <taxon>Bacillota</taxon>
        <taxon>Clostridia</taxon>
        <taxon>Eubacteriales</taxon>
        <taxon>Clostridiaceae</taxon>
        <taxon>Clostridium</taxon>
    </lineage>
</organism>
<feature type="transmembrane region" description="Helical" evidence="8">
    <location>
        <begin position="96"/>
        <end position="116"/>
    </location>
</feature>
<evidence type="ECO:0000256" key="5">
    <source>
        <dbReference type="ARBA" id="ARBA00022692"/>
    </source>
</evidence>
<dbReference type="EMBL" id="JACOOW010000002">
    <property type="protein sequence ID" value="MBC5655689.1"/>
    <property type="molecule type" value="Genomic_DNA"/>
</dbReference>
<dbReference type="GO" id="GO:0005886">
    <property type="term" value="C:plasma membrane"/>
    <property type="evidence" value="ECO:0007669"/>
    <property type="project" value="UniProtKB-SubCell"/>
</dbReference>
<evidence type="ECO:0000313" key="9">
    <source>
        <dbReference type="EMBL" id="MBC5655689.1"/>
    </source>
</evidence>
<evidence type="ECO:0000256" key="7">
    <source>
        <dbReference type="ARBA" id="ARBA00023136"/>
    </source>
</evidence>
<dbReference type="InterPro" id="IPR000060">
    <property type="entry name" value="BCCT_transptr"/>
</dbReference>
<gene>
    <name evidence="9" type="ORF">H8S19_01090</name>
</gene>
<comment type="subcellular location">
    <subcellularLocation>
        <location evidence="1">Cell membrane</location>
        <topology evidence="1">Multi-pass membrane protein</topology>
    </subcellularLocation>
</comment>
<feature type="transmembrane region" description="Helical" evidence="8">
    <location>
        <begin position="451"/>
        <end position="470"/>
    </location>
</feature>
<comment type="similarity">
    <text evidence="2">Belongs to the BCCT transporter (TC 2.A.15) family.</text>
</comment>
<dbReference type="PANTHER" id="PTHR30047:SF7">
    <property type="entry name" value="HIGH-AFFINITY CHOLINE TRANSPORT PROTEIN"/>
    <property type="match status" value="1"/>
</dbReference>
<sequence>MQNPQFQTAPEPKRLDWTTMVVPFLLIIILCLCFLAAPDASKAVLENLRSFLGENFGVGYLAIGLGIFLLSIYIAFSRYGTIRLGKPDEKPLYSNFAWGSMMFTSGLAADILFYSLCEWVLYANDPHLAEMGSIQDWASTYPLFHWGPIPWSFYVVLAAAFGFMLHVRGCHKQKYSEACRPILGKHTDGLAGTLIDLMAVFALLAGTTTTFTLATPLMSQIVSELFGFSDTRLITIAILAVTCLVYTVSVVSGMKGIQKLAASCVYLFFALLAYVLLFGGEARYIIETGFSSIGNLVQNFIGLSTYTDPQRTTSFPQTWTMFYWAYWMVWCVAAPFFIGTISRGRTIRQTILGGYVFGLGGTFVSFIILGNYSLGLQVFGKLDVMGLYAASGDLYSTITAIIRTLPLAPMVLVLLAAAMIAFYATSFDAIVLVASAYSYKNLTSEDEPHMAIKTFWSLSLILLPMVLIFSDNSMANLQTVSIIAAFPIAFIILLIVAAFFKDAKKYLSSYHGI</sequence>
<feature type="transmembrane region" description="Helical" evidence="8">
    <location>
        <begin position="233"/>
        <end position="252"/>
    </location>
</feature>
<comment type="caution">
    <text evidence="9">The sequence shown here is derived from an EMBL/GenBank/DDBJ whole genome shotgun (WGS) entry which is preliminary data.</text>
</comment>
<evidence type="ECO:0000256" key="1">
    <source>
        <dbReference type="ARBA" id="ARBA00004651"/>
    </source>
</evidence>
<keyword evidence="5 8" id="KW-0812">Transmembrane</keyword>
<dbReference type="AlphaFoldDB" id="A0AAW3X0H1"/>
<feature type="transmembrane region" description="Helical" evidence="8">
    <location>
        <begin position="190"/>
        <end position="213"/>
    </location>
</feature>
<dbReference type="Pfam" id="PF02028">
    <property type="entry name" value="BCCT"/>
    <property type="match status" value="1"/>
</dbReference>
<proteinExistence type="inferred from homology"/>
<evidence type="ECO:0000313" key="10">
    <source>
        <dbReference type="Proteomes" id="UP000653904"/>
    </source>
</evidence>
<evidence type="ECO:0000256" key="8">
    <source>
        <dbReference type="SAM" id="Phobius"/>
    </source>
</evidence>
<feature type="transmembrane region" description="Helical" evidence="8">
    <location>
        <begin position="321"/>
        <end position="340"/>
    </location>
</feature>
<keyword evidence="6 8" id="KW-1133">Transmembrane helix</keyword>
<name>A0AAW3X0H1_9CLOT</name>
<keyword evidence="4" id="KW-1003">Cell membrane</keyword>
<evidence type="ECO:0000256" key="3">
    <source>
        <dbReference type="ARBA" id="ARBA00022448"/>
    </source>
</evidence>
<dbReference type="RefSeq" id="WP_118652042.1">
    <property type="nucleotide sequence ID" value="NZ_JACOOW010000002.1"/>
</dbReference>
<dbReference type="GO" id="GO:0022857">
    <property type="term" value="F:transmembrane transporter activity"/>
    <property type="evidence" value="ECO:0007669"/>
    <property type="project" value="InterPro"/>
</dbReference>
<keyword evidence="10" id="KW-1185">Reference proteome</keyword>
<keyword evidence="7 8" id="KW-0472">Membrane</keyword>
<feature type="transmembrane region" description="Helical" evidence="8">
    <location>
        <begin position="20"/>
        <end position="37"/>
    </location>
</feature>
<feature type="transmembrane region" description="Helical" evidence="8">
    <location>
        <begin position="352"/>
        <end position="374"/>
    </location>
</feature>
<accession>A0AAW3X0H1</accession>